<dbReference type="GO" id="GO:0015159">
    <property type="term" value="F:polysaccharide transmembrane transporter activity"/>
    <property type="evidence" value="ECO:0007669"/>
    <property type="project" value="InterPro"/>
</dbReference>
<dbReference type="Pfam" id="PF10531">
    <property type="entry name" value="SLBB"/>
    <property type="match status" value="1"/>
</dbReference>
<dbReference type="Gene3D" id="3.10.560.10">
    <property type="entry name" value="Outer membrane lipoprotein wza domain like"/>
    <property type="match status" value="2"/>
</dbReference>
<dbReference type="InterPro" id="IPR049712">
    <property type="entry name" value="Poly_export"/>
</dbReference>
<evidence type="ECO:0000313" key="2">
    <source>
        <dbReference type="EMBL" id="SVD79436.1"/>
    </source>
</evidence>
<reference evidence="2" key="1">
    <citation type="submission" date="2018-05" db="EMBL/GenBank/DDBJ databases">
        <authorList>
            <person name="Lanie J.A."/>
            <person name="Ng W.-L."/>
            <person name="Kazmierczak K.M."/>
            <person name="Andrzejewski T.M."/>
            <person name="Davidsen T.M."/>
            <person name="Wayne K.J."/>
            <person name="Tettelin H."/>
            <person name="Glass J.I."/>
            <person name="Rusch D."/>
            <person name="Podicherti R."/>
            <person name="Tsui H.-C.T."/>
            <person name="Winkler M.E."/>
        </authorList>
    </citation>
    <scope>NUCLEOTIDE SEQUENCE</scope>
</reference>
<feature type="non-terminal residue" evidence="2">
    <location>
        <position position="1"/>
    </location>
</feature>
<accession>A0A382Y803</accession>
<dbReference type="AlphaFoldDB" id="A0A382Y803"/>
<name>A0A382Y803_9ZZZZ</name>
<proteinExistence type="predicted"/>
<organism evidence="2">
    <name type="scientific">marine metagenome</name>
    <dbReference type="NCBI Taxonomy" id="408172"/>
    <lineage>
        <taxon>unclassified sequences</taxon>
        <taxon>metagenomes</taxon>
        <taxon>ecological metagenomes</taxon>
    </lineage>
</organism>
<sequence length="265" mass="29975">STFDFYDLLLKGDTSNDKRLMQGDVVFIPPIAKTAGISGEVGRSGIYELKENETLGDLIKFAGHLKPKADISSANLQRVDPSLNGFSLISVDINDSTLSSFELNDGDVLSIYSVVDNLKKAVLLSGHARQPGFFHWRQGMRLSDLIKSSNDLLSMTDLNYVLIKRESGLTQEYQILQTDLEEIFRDPTSKSNVVLNDRDEIVLLPNLLTPERITTRLIQDEFVMEGDQMVLQDKWESLTYLRKSLMEEQEMLDRNPRNPLTGRSM</sequence>
<dbReference type="PANTHER" id="PTHR33619">
    <property type="entry name" value="POLYSACCHARIDE EXPORT PROTEIN GFCE-RELATED"/>
    <property type="match status" value="1"/>
</dbReference>
<feature type="non-terminal residue" evidence="2">
    <location>
        <position position="265"/>
    </location>
</feature>
<dbReference type="PANTHER" id="PTHR33619:SF3">
    <property type="entry name" value="POLYSACCHARIDE EXPORT PROTEIN GFCE-RELATED"/>
    <property type="match status" value="1"/>
</dbReference>
<dbReference type="InterPro" id="IPR019554">
    <property type="entry name" value="Soluble_ligand-bd"/>
</dbReference>
<evidence type="ECO:0000259" key="1">
    <source>
        <dbReference type="Pfam" id="PF10531"/>
    </source>
</evidence>
<protein>
    <recommendedName>
        <fullName evidence="1">Soluble ligand binding domain-containing protein</fullName>
    </recommendedName>
</protein>
<feature type="domain" description="Soluble ligand binding" evidence="1">
    <location>
        <begin position="36"/>
        <end position="81"/>
    </location>
</feature>
<gene>
    <name evidence="2" type="ORF">METZ01_LOCUS432290</name>
</gene>
<dbReference type="EMBL" id="UINC01173701">
    <property type="protein sequence ID" value="SVD79436.1"/>
    <property type="molecule type" value="Genomic_DNA"/>
</dbReference>